<accession>A0A9X2K3A1</accession>
<name>A0A9X2K3A1_9ACTN</name>
<sequence length="50" mass="5102">MHALDILAVIALLAGILLALTQKVWPVALLCLGLFLAVLADAGVIPAQAP</sequence>
<dbReference type="EMBL" id="JAMZEB010000002">
    <property type="protein sequence ID" value="MCP2359257.1"/>
    <property type="molecule type" value="Genomic_DNA"/>
</dbReference>
<dbReference type="Proteomes" id="UP001139648">
    <property type="component" value="Unassembled WGS sequence"/>
</dbReference>
<keyword evidence="2" id="KW-1185">Reference proteome</keyword>
<comment type="caution">
    <text evidence="1">The sequence shown here is derived from an EMBL/GenBank/DDBJ whole genome shotgun (WGS) entry which is preliminary data.</text>
</comment>
<gene>
    <name evidence="1" type="ORF">HD597_006277</name>
</gene>
<evidence type="ECO:0000313" key="2">
    <source>
        <dbReference type="Proteomes" id="UP001139648"/>
    </source>
</evidence>
<evidence type="ECO:0000313" key="1">
    <source>
        <dbReference type="EMBL" id="MCP2359257.1"/>
    </source>
</evidence>
<dbReference type="AlphaFoldDB" id="A0A9X2K3A1"/>
<reference evidence="1" key="1">
    <citation type="submission" date="2022-06" db="EMBL/GenBank/DDBJ databases">
        <title>Sequencing the genomes of 1000 actinobacteria strains.</title>
        <authorList>
            <person name="Klenk H.-P."/>
        </authorList>
    </citation>
    <scope>NUCLEOTIDE SEQUENCE</scope>
    <source>
        <strain evidence="1">DSM 46694</strain>
    </source>
</reference>
<proteinExistence type="predicted"/>
<organism evidence="1 2">
    <name type="scientific">Nonomuraea thailandensis</name>
    <dbReference type="NCBI Taxonomy" id="1188745"/>
    <lineage>
        <taxon>Bacteria</taxon>
        <taxon>Bacillati</taxon>
        <taxon>Actinomycetota</taxon>
        <taxon>Actinomycetes</taxon>
        <taxon>Streptosporangiales</taxon>
        <taxon>Streptosporangiaceae</taxon>
        <taxon>Nonomuraea</taxon>
    </lineage>
</organism>
<dbReference type="RefSeq" id="WP_253746579.1">
    <property type="nucleotide sequence ID" value="NZ_BAABKA010000007.1"/>
</dbReference>
<protein>
    <submittedName>
        <fullName evidence="1">Uncharacterized protein (DUF58 family)</fullName>
    </submittedName>
</protein>